<accession>A0A839GHW0</accession>
<dbReference type="EMBL" id="JACJIQ010000011">
    <property type="protein sequence ID" value="MBA9078200.1"/>
    <property type="molecule type" value="Genomic_DNA"/>
</dbReference>
<reference evidence="1 2" key="1">
    <citation type="submission" date="2020-08" db="EMBL/GenBank/DDBJ databases">
        <title>Genomic Encyclopedia of Type Strains, Phase IV (KMG-IV): sequencing the most valuable type-strain genomes for metagenomic binning, comparative biology and taxonomic classification.</title>
        <authorList>
            <person name="Goeker M."/>
        </authorList>
    </citation>
    <scope>NUCLEOTIDE SEQUENCE [LARGE SCALE GENOMIC DNA]</scope>
    <source>
        <strain evidence="1 2">DSM 29854</strain>
    </source>
</reference>
<dbReference type="RefSeq" id="WP_182513476.1">
    <property type="nucleotide sequence ID" value="NZ_JACJIQ010000011.1"/>
</dbReference>
<evidence type="ECO:0008006" key="3">
    <source>
        <dbReference type="Google" id="ProtNLM"/>
    </source>
</evidence>
<protein>
    <recommendedName>
        <fullName evidence="3">Uracil DNA glycosylase superfamily protein</fullName>
    </recommendedName>
</protein>
<dbReference type="Proteomes" id="UP000563094">
    <property type="component" value="Unassembled WGS sequence"/>
</dbReference>
<organism evidence="1 2">
    <name type="scientific">Rufibacter quisquiliarum</name>
    <dbReference type="NCBI Taxonomy" id="1549639"/>
    <lineage>
        <taxon>Bacteria</taxon>
        <taxon>Pseudomonadati</taxon>
        <taxon>Bacteroidota</taxon>
        <taxon>Cytophagia</taxon>
        <taxon>Cytophagales</taxon>
        <taxon>Hymenobacteraceae</taxon>
        <taxon>Rufibacter</taxon>
    </lineage>
</organism>
<sequence>MSLAEIEAYEKLFPTGTIIDGVVDGEQYFKSSPKIAWFLKEAYTDEEEGWHIKKYYGQEDAYWEFFRTAATPTWHPIIYASYGILNGFLTWEEMPYIRNKPEMCDVINKVALINANKFPSLTGTRTIWKNLAQGYQSCKDIILQQIATLQPDIHIFCGTFLLYRERFGIGNEHAVERKKGFENCGAWIKDGKLFMDVYHPAQTKQTREVYVDQIVNAVAYWKLITANNN</sequence>
<dbReference type="AlphaFoldDB" id="A0A839GHW0"/>
<gene>
    <name evidence="1" type="ORF">FHS90_002924</name>
</gene>
<evidence type="ECO:0000313" key="1">
    <source>
        <dbReference type="EMBL" id="MBA9078200.1"/>
    </source>
</evidence>
<comment type="caution">
    <text evidence="1">The sequence shown here is derived from an EMBL/GenBank/DDBJ whole genome shotgun (WGS) entry which is preliminary data.</text>
</comment>
<keyword evidence="2" id="KW-1185">Reference proteome</keyword>
<name>A0A839GHW0_9BACT</name>
<evidence type="ECO:0000313" key="2">
    <source>
        <dbReference type="Proteomes" id="UP000563094"/>
    </source>
</evidence>
<proteinExistence type="predicted"/>